<evidence type="ECO:0000256" key="1">
    <source>
        <dbReference type="SAM" id="MobiDB-lite"/>
    </source>
</evidence>
<dbReference type="OrthoDB" id="191139at2759"/>
<feature type="region of interest" description="Disordered" evidence="1">
    <location>
        <begin position="1"/>
        <end position="36"/>
    </location>
</feature>
<accession>M2UQN5</accession>
<dbReference type="AlphaFoldDB" id="M2UQN5"/>
<name>M2UQN5_COCH5</name>
<evidence type="ECO:0000313" key="2">
    <source>
        <dbReference type="EMBL" id="EMD95881.1"/>
    </source>
</evidence>
<dbReference type="Proteomes" id="UP000016936">
    <property type="component" value="Unassembled WGS sequence"/>
</dbReference>
<protein>
    <submittedName>
        <fullName evidence="2">Uncharacterized protein</fullName>
    </submittedName>
</protein>
<evidence type="ECO:0000313" key="3">
    <source>
        <dbReference type="Proteomes" id="UP000016936"/>
    </source>
</evidence>
<organism evidence="2 3">
    <name type="scientific">Cochliobolus heterostrophus (strain C5 / ATCC 48332 / race O)</name>
    <name type="common">Southern corn leaf blight fungus</name>
    <name type="synonym">Bipolaris maydis</name>
    <dbReference type="NCBI Taxonomy" id="701091"/>
    <lineage>
        <taxon>Eukaryota</taxon>
        <taxon>Fungi</taxon>
        <taxon>Dikarya</taxon>
        <taxon>Ascomycota</taxon>
        <taxon>Pezizomycotina</taxon>
        <taxon>Dothideomycetes</taxon>
        <taxon>Pleosporomycetidae</taxon>
        <taxon>Pleosporales</taxon>
        <taxon>Pleosporineae</taxon>
        <taxon>Pleosporaceae</taxon>
        <taxon>Bipolaris</taxon>
    </lineage>
</organism>
<feature type="compositionally biased region" description="Pro residues" evidence="1">
    <location>
        <begin position="11"/>
        <end position="21"/>
    </location>
</feature>
<dbReference type="EMBL" id="KB445570">
    <property type="protein sequence ID" value="EMD95881.1"/>
    <property type="molecule type" value="Genomic_DNA"/>
</dbReference>
<keyword evidence="3" id="KW-1185">Reference proteome</keyword>
<proteinExistence type="predicted"/>
<gene>
    <name evidence="2" type="ORF">COCHEDRAFT_1166490</name>
</gene>
<dbReference type="STRING" id="701091.M2UQN5"/>
<reference evidence="3" key="2">
    <citation type="journal article" date="2013" name="PLoS Genet.">
        <title>Comparative genome structure, secondary metabolite, and effector coding capacity across Cochliobolus pathogens.</title>
        <authorList>
            <person name="Condon B.J."/>
            <person name="Leng Y."/>
            <person name="Wu D."/>
            <person name="Bushley K.E."/>
            <person name="Ohm R.A."/>
            <person name="Otillar R."/>
            <person name="Martin J."/>
            <person name="Schackwitz W."/>
            <person name="Grimwood J."/>
            <person name="MohdZainudin N."/>
            <person name="Xue C."/>
            <person name="Wang R."/>
            <person name="Manning V.A."/>
            <person name="Dhillon B."/>
            <person name="Tu Z.J."/>
            <person name="Steffenson B.J."/>
            <person name="Salamov A."/>
            <person name="Sun H."/>
            <person name="Lowry S."/>
            <person name="LaButti K."/>
            <person name="Han J."/>
            <person name="Copeland A."/>
            <person name="Lindquist E."/>
            <person name="Barry K."/>
            <person name="Schmutz J."/>
            <person name="Baker S.E."/>
            <person name="Ciuffetti L.M."/>
            <person name="Grigoriev I.V."/>
            <person name="Zhong S."/>
            <person name="Turgeon B.G."/>
        </authorList>
    </citation>
    <scope>NUCLEOTIDE SEQUENCE [LARGE SCALE GENOMIC DNA]</scope>
    <source>
        <strain evidence="3">C5 / ATCC 48332 / race O</strain>
    </source>
</reference>
<sequence>MGDSITTKSSPEPPESAPKPPVLRLRGTTENEELEEEQLDVLRFPDGPWRRHPDEIDDTICALSNAQFPLDINVENYRIDYQERMAALTKVIRQWPKSERMERIEIKYVSVITQLVDMEHILERSKDDIEDAIERSFVHCDTYLQPGLAWPPSSFERFGREWGWNARGIYYRHYYSPHWSTVDHDLWIPTIEDALFDSPTEQNRRERAKQLLRHTLDNERWNKSEYAWEADVWADVFGYMRNDPALAADKREYYASLPEVHPVSCTLTGKAGFAKRIPDASFGLATFRPKHYQNAVASYELDAERLQALALHRHCGLISDPRCGEADLVFPFAVYEAKGWSGDPREARHQACVAGAAYLDMLDALARIPGPPCVKNRDYQFHGSQNAQTFALTSFGAHWHVMVGYRRPRLKREHAGHPGMSDTVYLYQRIWSGRIADERSAWKLLHLVDQIHEWGVTTFRTYVIRHLHAWHKFGRKVWADDASVLRFTLGKGFATCGMTVAFPAPDWAESFGADFKSTLREKSASLLTKICLEEQPGEPFFRCLVGRCGTENYPGYALFSPEEAIRHHAKVHHEVITENFISIVHKFFGIITMEVEKEFRASHSEARRKRLLEEYENKKTNKRARQSIKESKDS</sequence>
<dbReference type="eggNOG" id="ENOG502SKH1">
    <property type="taxonomic scope" value="Eukaryota"/>
</dbReference>
<dbReference type="HOGENOM" id="CLU_013861_0_0_1"/>
<reference evidence="2 3" key="1">
    <citation type="journal article" date="2012" name="PLoS Pathog.">
        <title>Diverse lifestyles and strategies of plant pathogenesis encoded in the genomes of eighteen Dothideomycetes fungi.</title>
        <authorList>
            <person name="Ohm R.A."/>
            <person name="Feau N."/>
            <person name="Henrissat B."/>
            <person name="Schoch C.L."/>
            <person name="Horwitz B.A."/>
            <person name="Barry K.W."/>
            <person name="Condon B.J."/>
            <person name="Copeland A.C."/>
            <person name="Dhillon B."/>
            <person name="Glaser F."/>
            <person name="Hesse C.N."/>
            <person name="Kosti I."/>
            <person name="LaButti K."/>
            <person name="Lindquist E.A."/>
            <person name="Lucas S."/>
            <person name="Salamov A.A."/>
            <person name="Bradshaw R.E."/>
            <person name="Ciuffetti L."/>
            <person name="Hamelin R.C."/>
            <person name="Kema G.H.J."/>
            <person name="Lawrence C."/>
            <person name="Scott J.A."/>
            <person name="Spatafora J.W."/>
            <person name="Turgeon B.G."/>
            <person name="de Wit P.J.G.M."/>
            <person name="Zhong S."/>
            <person name="Goodwin S.B."/>
            <person name="Grigoriev I.V."/>
        </authorList>
    </citation>
    <scope>NUCLEOTIDE SEQUENCE [LARGE SCALE GENOMIC DNA]</scope>
    <source>
        <strain evidence="3">C5 / ATCC 48332 / race O</strain>
    </source>
</reference>